<reference evidence="2" key="2">
    <citation type="submission" date="2024-10" db="UniProtKB">
        <authorList>
            <consortium name="EnsemblProtists"/>
        </authorList>
    </citation>
    <scope>IDENTIFICATION</scope>
</reference>
<keyword evidence="3" id="KW-1185">Reference proteome</keyword>
<evidence type="ECO:0000259" key="1">
    <source>
        <dbReference type="Pfam" id="PF13460"/>
    </source>
</evidence>
<dbReference type="EnsemblProtists" id="EOD27523">
    <property type="protein sequence ID" value="EOD27523"/>
    <property type="gene ID" value="EMIHUDRAFT_235753"/>
</dbReference>
<evidence type="ECO:0000313" key="2">
    <source>
        <dbReference type="EnsemblProtists" id="EOD27523"/>
    </source>
</evidence>
<dbReference type="RefSeq" id="XP_005779952.1">
    <property type="nucleotide sequence ID" value="XM_005779895.1"/>
</dbReference>
<dbReference type="InterPro" id="IPR016040">
    <property type="entry name" value="NAD(P)-bd_dom"/>
</dbReference>
<reference evidence="3" key="1">
    <citation type="journal article" date="2013" name="Nature">
        <title>Pan genome of the phytoplankton Emiliania underpins its global distribution.</title>
        <authorList>
            <person name="Read B.A."/>
            <person name="Kegel J."/>
            <person name="Klute M.J."/>
            <person name="Kuo A."/>
            <person name="Lefebvre S.C."/>
            <person name="Maumus F."/>
            <person name="Mayer C."/>
            <person name="Miller J."/>
            <person name="Monier A."/>
            <person name="Salamov A."/>
            <person name="Young J."/>
            <person name="Aguilar M."/>
            <person name="Claverie J.M."/>
            <person name="Frickenhaus S."/>
            <person name="Gonzalez K."/>
            <person name="Herman E.K."/>
            <person name="Lin Y.C."/>
            <person name="Napier J."/>
            <person name="Ogata H."/>
            <person name="Sarno A.F."/>
            <person name="Shmutz J."/>
            <person name="Schroeder D."/>
            <person name="de Vargas C."/>
            <person name="Verret F."/>
            <person name="von Dassow P."/>
            <person name="Valentin K."/>
            <person name="Van de Peer Y."/>
            <person name="Wheeler G."/>
            <person name="Dacks J.B."/>
            <person name="Delwiche C.F."/>
            <person name="Dyhrman S.T."/>
            <person name="Glockner G."/>
            <person name="John U."/>
            <person name="Richards T."/>
            <person name="Worden A.Z."/>
            <person name="Zhang X."/>
            <person name="Grigoriev I.V."/>
            <person name="Allen A.E."/>
            <person name="Bidle K."/>
            <person name="Borodovsky M."/>
            <person name="Bowler C."/>
            <person name="Brownlee C."/>
            <person name="Cock J.M."/>
            <person name="Elias M."/>
            <person name="Gladyshev V.N."/>
            <person name="Groth M."/>
            <person name="Guda C."/>
            <person name="Hadaegh A."/>
            <person name="Iglesias-Rodriguez M.D."/>
            <person name="Jenkins J."/>
            <person name="Jones B.M."/>
            <person name="Lawson T."/>
            <person name="Leese F."/>
            <person name="Lindquist E."/>
            <person name="Lobanov A."/>
            <person name="Lomsadze A."/>
            <person name="Malik S.B."/>
            <person name="Marsh M.E."/>
            <person name="Mackinder L."/>
            <person name="Mock T."/>
            <person name="Mueller-Roeber B."/>
            <person name="Pagarete A."/>
            <person name="Parker M."/>
            <person name="Probert I."/>
            <person name="Quesneville H."/>
            <person name="Raines C."/>
            <person name="Rensing S.A."/>
            <person name="Riano-Pachon D.M."/>
            <person name="Richier S."/>
            <person name="Rokitta S."/>
            <person name="Shiraiwa Y."/>
            <person name="Soanes D.M."/>
            <person name="van der Giezen M."/>
            <person name="Wahlund T.M."/>
            <person name="Williams B."/>
            <person name="Wilson W."/>
            <person name="Wolfe G."/>
            <person name="Wurch L.L."/>
        </authorList>
    </citation>
    <scope>NUCLEOTIDE SEQUENCE</scope>
</reference>
<dbReference type="Pfam" id="PF13460">
    <property type="entry name" value="NAD_binding_10"/>
    <property type="match status" value="1"/>
</dbReference>
<feature type="domain" description="NAD(P)-binding" evidence="1">
    <location>
        <begin position="32"/>
        <end position="68"/>
    </location>
</feature>
<protein>
    <recommendedName>
        <fullName evidence="1">NAD(P)-binding domain-containing protein</fullName>
    </recommendedName>
</protein>
<dbReference type="Proteomes" id="UP000013827">
    <property type="component" value="Unassembled WGS sequence"/>
</dbReference>
<dbReference type="HOGENOM" id="CLU_1743935_0_0_1"/>
<organism evidence="2 3">
    <name type="scientific">Emiliania huxleyi (strain CCMP1516)</name>
    <dbReference type="NCBI Taxonomy" id="280463"/>
    <lineage>
        <taxon>Eukaryota</taxon>
        <taxon>Haptista</taxon>
        <taxon>Haptophyta</taxon>
        <taxon>Prymnesiophyceae</taxon>
        <taxon>Isochrysidales</taxon>
        <taxon>Noelaerhabdaceae</taxon>
        <taxon>Emiliania</taxon>
    </lineage>
</organism>
<dbReference type="PaxDb" id="2903-EOD27523"/>
<dbReference type="AlphaFoldDB" id="A0A0D3JVI8"/>
<dbReference type="SUPFAM" id="SSF51735">
    <property type="entry name" value="NAD(P)-binding Rossmann-fold domains"/>
    <property type="match status" value="1"/>
</dbReference>
<accession>A0A0D3JVI8</accession>
<sequence>MPALPALALFSVATPVMRPTPPLRPCTVVVAGANGRVGSMVCRQLLRTQEKVTVRALVRSADRVEDYARLSYEVGAEDARYALRPAWALAPEEDGGGFSFETQSQFDETVQSGYGLDRLELVPCELRHEPDLRAALRGAVALVWCACLRG</sequence>
<dbReference type="eggNOG" id="ENOG502S7DX">
    <property type="taxonomic scope" value="Eukaryota"/>
</dbReference>
<proteinExistence type="predicted"/>
<name>A0A0D3JVI8_EMIH1</name>
<dbReference type="Gene3D" id="3.40.50.720">
    <property type="entry name" value="NAD(P)-binding Rossmann-like Domain"/>
    <property type="match status" value="1"/>
</dbReference>
<evidence type="ECO:0000313" key="3">
    <source>
        <dbReference type="Proteomes" id="UP000013827"/>
    </source>
</evidence>
<dbReference type="KEGG" id="ehx:EMIHUDRAFT_235753"/>
<dbReference type="InterPro" id="IPR036291">
    <property type="entry name" value="NAD(P)-bd_dom_sf"/>
</dbReference>
<dbReference type="GeneID" id="17273069"/>